<dbReference type="InterPro" id="IPR050171">
    <property type="entry name" value="MFS_Transporters"/>
</dbReference>
<keyword evidence="5 7" id="KW-1133">Transmembrane helix</keyword>
<keyword evidence="3" id="KW-1003">Cell membrane</keyword>
<feature type="transmembrane region" description="Helical" evidence="7">
    <location>
        <begin position="287"/>
        <end position="309"/>
    </location>
</feature>
<protein>
    <submittedName>
        <fullName evidence="8">MFS transporter</fullName>
    </submittedName>
</protein>
<accession>A0ABW3G2C1</accession>
<dbReference type="PANTHER" id="PTHR23517:SF2">
    <property type="entry name" value="MULTIDRUG RESISTANCE PROTEIN MDTH"/>
    <property type="match status" value="1"/>
</dbReference>
<keyword evidence="4 7" id="KW-0812">Transmembrane</keyword>
<feature type="transmembrane region" description="Helical" evidence="7">
    <location>
        <begin position="54"/>
        <end position="74"/>
    </location>
</feature>
<keyword evidence="9" id="KW-1185">Reference proteome</keyword>
<feature type="transmembrane region" description="Helical" evidence="7">
    <location>
        <begin position="221"/>
        <end position="239"/>
    </location>
</feature>
<feature type="transmembrane region" description="Helical" evidence="7">
    <location>
        <begin position="20"/>
        <end position="42"/>
    </location>
</feature>
<evidence type="ECO:0000256" key="4">
    <source>
        <dbReference type="ARBA" id="ARBA00022692"/>
    </source>
</evidence>
<reference evidence="9" key="1">
    <citation type="journal article" date="2019" name="Int. J. Syst. Evol. Microbiol.">
        <title>The Global Catalogue of Microorganisms (GCM) 10K type strain sequencing project: providing services to taxonomists for standard genome sequencing and annotation.</title>
        <authorList>
            <consortium name="The Broad Institute Genomics Platform"/>
            <consortium name="The Broad Institute Genome Sequencing Center for Infectious Disease"/>
            <person name="Wu L."/>
            <person name="Ma J."/>
        </authorList>
    </citation>
    <scope>NUCLEOTIDE SEQUENCE [LARGE SCALE GENOMIC DNA]</scope>
    <source>
        <strain evidence="9">CCUG 56401</strain>
    </source>
</reference>
<keyword evidence="6 7" id="KW-0472">Membrane</keyword>
<dbReference type="RefSeq" id="WP_345601576.1">
    <property type="nucleotide sequence ID" value="NZ_BAABLT010000039.1"/>
</dbReference>
<feature type="transmembrane region" description="Helical" evidence="7">
    <location>
        <begin position="259"/>
        <end position="280"/>
    </location>
</feature>
<keyword evidence="2" id="KW-0813">Transport</keyword>
<gene>
    <name evidence="8" type="ORF">ACFQ16_28255</name>
</gene>
<feature type="transmembrane region" description="Helical" evidence="7">
    <location>
        <begin position="138"/>
        <end position="161"/>
    </location>
</feature>
<dbReference type="PANTHER" id="PTHR23517">
    <property type="entry name" value="RESISTANCE PROTEIN MDTM, PUTATIVE-RELATED-RELATED"/>
    <property type="match status" value="1"/>
</dbReference>
<feature type="transmembrane region" description="Helical" evidence="7">
    <location>
        <begin position="354"/>
        <end position="374"/>
    </location>
</feature>
<evidence type="ECO:0000256" key="3">
    <source>
        <dbReference type="ARBA" id="ARBA00022475"/>
    </source>
</evidence>
<dbReference type="Pfam" id="PF07690">
    <property type="entry name" value="MFS_1"/>
    <property type="match status" value="1"/>
</dbReference>
<feature type="transmembrane region" description="Helical" evidence="7">
    <location>
        <begin position="81"/>
        <end position="100"/>
    </location>
</feature>
<dbReference type="Gene3D" id="1.20.1250.20">
    <property type="entry name" value="MFS general substrate transporter like domains"/>
    <property type="match status" value="1"/>
</dbReference>
<evidence type="ECO:0000256" key="5">
    <source>
        <dbReference type="ARBA" id="ARBA00022989"/>
    </source>
</evidence>
<organism evidence="8 9">
    <name type="scientific">Saccharopolyspora rosea</name>
    <dbReference type="NCBI Taxonomy" id="524884"/>
    <lineage>
        <taxon>Bacteria</taxon>
        <taxon>Bacillati</taxon>
        <taxon>Actinomycetota</taxon>
        <taxon>Actinomycetes</taxon>
        <taxon>Pseudonocardiales</taxon>
        <taxon>Pseudonocardiaceae</taxon>
        <taxon>Saccharopolyspora</taxon>
    </lineage>
</organism>
<dbReference type="InterPro" id="IPR036259">
    <property type="entry name" value="MFS_trans_sf"/>
</dbReference>
<dbReference type="EMBL" id="JBHTIW010000039">
    <property type="protein sequence ID" value="MFD0923655.1"/>
    <property type="molecule type" value="Genomic_DNA"/>
</dbReference>
<evidence type="ECO:0000256" key="6">
    <source>
        <dbReference type="ARBA" id="ARBA00023136"/>
    </source>
</evidence>
<evidence type="ECO:0000313" key="8">
    <source>
        <dbReference type="EMBL" id="MFD0923655.1"/>
    </source>
</evidence>
<dbReference type="InterPro" id="IPR011701">
    <property type="entry name" value="MFS"/>
</dbReference>
<sequence length="423" mass="43738">MVRSRSGFVALLPVRTRVLLVGNFVSSLGSGLVQPFLVIYLTEVRGIDVGSATSVVAVFAAASLVGAPLSGWLTDHVSLRTAAAVAAGLSAAGSACFAWTHSVPVAALAAGLHGAGYGGLATVWTTSLSRNTSGRQRTVALGCNFIGLNLGVGLGGVLAGIVVSTRTPGVFELLYLLDAGSFVLVGCVLWFATRDGLSAVDGAARAGVRNVLAGASARPELLHLLAFTCVLMLFGYGQFESTIPAIVSVSELDPRTMAWAFVGNTAVVVVGQFVVLTRLANVPRTRLIGGIAACWALCWCLVLAATAVSGTGAELLVIAGVAVFALGEVLIAPSLPTMVNELADESVRGRYNAAYQWAMSVGLVGGPLLSSLFFRFGNPTLLLVVLLAGCALPMGYARYLSRRLPAELVLPHPDDEVRESNAQ</sequence>
<comment type="subcellular location">
    <subcellularLocation>
        <location evidence="1">Cell membrane</location>
        <topology evidence="1">Multi-pass membrane protein</topology>
    </subcellularLocation>
</comment>
<evidence type="ECO:0000256" key="1">
    <source>
        <dbReference type="ARBA" id="ARBA00004651"/>
    </source>
</evidence>
<feature type="transmembrane region" description="Helical" evidence="7">
    <location>
        <begin position="380"/>
        <end position="397"/>
    </location>
</feature>
<proteinExistence type="predicted"/>
<name>A0ABW3G2C1_9PSEU</name>
<feature type="transmembrane region" description="Helical" evidence="7">
    <location>
        <begin position="173"/>
        <end position="192"/>
    </location>
</feature>
<feature type="transmembrane region" description="Helical" evidence="7">
    <location>
        <begin position="106"/>
        <end position="126"/>
    </location>
</feature>
<evidence type="ECO:0000256" key="2">
    <source>
        <dbReference type="ARBA" id="ARBA00022448"/>
    </source>
</evidence>
<comment type="caution">
    <text evidence="8">The sequence shown here is derived from an EMBL/GenBank/DDBJ whole genome shotgun (WGS) entry which is preliminary data.</text>
</comment>
<feature type="transmembrane region" description="Helical" evidence="7">
    <location>
        <begin position="315"/>
        <end position="333"/>
    </location>
</feature>
<dbReference type="Proteomes" id="UP001597018">
    <property type="component" value="Unassembled WGS sequence"/>
</dbReference>
<evidence type="ECO:0000313" key="9">
    <source>
        <dbReference type="Proteomes" id="UP001597018"/>
    </source>
</evidence>
<dbReference type="SUPFAM" id="SSF103473">
    <property type="entry name" value="MFS general substrate transporter"/>
    <property type="match status" value="1"/>
</dbReference>
<evidence type="ECO:0000256" key="7">
    <source>
        <dbReference type="SAM" id="Phobius"/>
    </source>
</evidence>